<dbReference type="EMBL" id="PFBZ01000185">
    <property type="protein sequence ID" value="PIT86234.1"/>
    <property type="molecule type" value="Genomic_DNA"/>
</dbReference>
<comment type="caution">
    <text evidence="12">The sequence shown here is derived from an EMBL/GenBank/DDBJ whole genome shotgun (WGS) entry which is preliminary data.</text>
</comment>
<dbReference type="PANTHER" id="PTHR42833">
    <property type="entry name" value="URIDYLATE KINASE"/>
    <property type="match status" value="1"/>
</dbReference>
<organism evidence="12 13">
    <name type="scientific">Candidatus Magasanikbacteria bacterium CG10_big_fil_rev_8_21_14_0_10_43_6</name>
    <dbReference type="NCBI Taxonomy" id="1974650"/>
    <lineage>
        <taxon>Bacteria</taxon>
        <taxon>Candidatus Magasanikiibacteriota</taxon>
    </lineage>
</organism>
<dbReference type="AlphaFoldDB" id="A0A2M6W0A7"/>
<evidence type="ECO:0000256" key="3">
    <source>
        <dbReference type="ARBA" id="ARBA00012899"/>
    </source>
</evidence>
<dbReference type="InterPro" id="IPR001048">
    <property type="entry name" value="Asp/Glu/Uridylate_kinase"/>
</dbReference>
<dbReference type="GO" id="GO:0005524">
    <property type="term" value="F:ATP binding"/>
    <property type="evidence" value="ECO:0007669"/>
    <property type="project" value="UniProtKB-KW"/>
</dbReference>
<dbReference type="Gene3D" id="3.40.1160.10">
    <property type="entry name" value="Acetylglutamate kinase-like"/>
    <property type="match status" value="1"/>
</dbReference>
<gene>
    <name evidence="12" type="ORF">COU33_04300</name>
</gene>
<dbReference type="GO" id="GO:0033862">
    <property type="term" value="F:UMP kinase activity"/>
    <property type="evidence" value="ECO:0007669"/>
    <property type="project" value="UniProtKB-EC"/>
</dbReference>
<evidence type="ECO:0000256" key="1">
    <source>
        <dbReference type="ARBA" id="ARBA00004791"/>
    </source>
</evidence>
<evidence type="ECO:0000256" key="9">
    <source>
        <dbReference type="ARBA" id="ARBA00022975"/>
    </source>
</evidence>
<dbReference type="Proteomes" id="UP000229362">
    <property type="component" value="Unassembled WGS sequence"/>
</dbReference>
<evidence type="ECO:0000256" key="8">
    <source>
        <dbReference type="ARBA" id="ARBA00022840"/>
    </source>
</evidence>
<keyword evidence="7 12" id="KW-0418">Kinase</keyword>
<evidence type="ECO:0000256" key="4">
    <source>
        <dbReference type="ARBA" id="ARBA00022490"/>
    </source>
</evidence>
<evidence type="ECO:0000256" key="10">
    <source>
        <dbReference type="ARBA" id="ARBA00032092"/>
    </source>
</evidence>
<reference evidence="13" key="1">
    <citation type="submission" date="2017-09" db="EMBL/GenBank/DDBJ databases">
        <title>Depth-based differentiation of microbial function through sediment-hosted aquifers and enrichment of novel symbionts in the deep terrestrial subsurface.</title>
        <authorList>
            <person name="Probst A.J."/>
            <person name="Ladd B."/>
            <person name="Jarett J.K."/>
            <person name="Geller-Mcgrath D.E."/>
            <person name="Sieber C.M.K."/>
            <person name="Emerson J.B."/>
            <person name="Anantharaman K."/>
            <person name="Thomas B.C."/>
            <person name="Malmstrom R."/>
            <person name="Stieglmeier M."/>
            <person name="Klingl A."/>
            <person name="Woyke T."/>
            <person name="Ryan C.M."/>
            <person name="Banfield J.F."/>
        </authorList>
    </citation>
    <scope>NUCLEOTIDE SEQUENCE [LARGE SCALE GENOMIC DNA]</scope>
</reference>
<evidence type="ECO:0000256" key="7">
    <source>
        <dbReference type="ARBA" id="ARBA00022777"/>
    </source>
</evidence>
<keyword evidence="8" id="KW-0067">ATP-binding</keyword>
<evidence type="ECO:0000259" key="11">
    <source>
        <dbReference type="Pfam" id="PF00696"/>
    </source>
</evidence>
<name>A0A2M6W0A7_9BACT</name>
<evidence type="ECO:0000313" key="13">
    <source>
        <dbReference type="Proteomes" id="UP000229362"/>
    </source>
</evidence>
<keyword evidence="5" id="KW-0808">Transferase</keyword>
<evidence type="ECO:0000256" key="6">
    <source>
        <dbReference type="ARBA" id="ARBA00022741"/>
    </source>
</evidence>
<dbReference type="PANTHER" id="PTHR42833:SF4">
    <property type="entry name" value="URIDYLATE KINASE PUMPKIN, CHLOROPLASTIC"/>
    <property type="match status" value="1"/>
</dbReference>
<keyword evidence="4" id="KW-0963">Cytoplasm</keyword>
<dbReference type="GO" id="GO:0006225">
    <property type="term" value="P:UDP biosynthetic process"/>
    <property type="evidence" value="ECO:0007669"/>
    <property type="project" value="TreeGrafter"/>
</dbReference>
<evidence type="ECO:0000313" key="12">
    <source>
        <dbReference type="EMBL" id="PIT86234.1"/>
    </source>
</evidence>
<proteinExistence type="inferred from homology"/>
<keyword evidence="9" id="KW-0665">Pyrimidine biosynthesis</keyword>
<dbReference type="InterPro" id="IPR011818">
    <property type="entry name" value="Uridylate_kinase_arch/spir"/>
</dbReference>
<evidence type="ECO:0000256" key="2">
    <source>
        <dbReference type="ARBA" id="ARBA00007614"/>
    </source>
</evidence>
<dbReference type="EC" id="2.7.4.22" evidence="3"/>
<accession>A0A2M6W0A7</accession>
<protein>
    <recommendedName>
        <fullName evidence="3">UMP kinase</fullName>
        <ecNumber evidence="3">2.7.4.22</ecNumber>
    </recommendedName>
    <alternativeName>
        <fullName evidence="10">Uridine monophosphate kinase</fullName>
    </alternativeName>
</protein>
<sequence>MSNTHKILSVGGSIIIPKTGFDIFFLKKFRSLILERVKKGDKFILVVGGGATCRVYQDAARKVTSMGKDDLDWIGIHSTVFNAQFVRMLFKDYAHHEVIQDPRKKITTKKPIIIAAGWKPGCSTDNDAVLLAKTFGVKELLNLSNIEYVYDKDPNIYKNAKPIAEIDWKTLRKQIVGNTWDPGKSAPFDPIASKTAQKLGLHVSILKGTDLKELKKALEGKDFIGTKIRP</sequence>
<dbReference type="NCBIfam" id="TIGR02076">
    <property type="entry name" value="pyrH_arch"/>
    <property type="match status" value="1"/>
</dbReference>
<dbReference type="InterPro" id="IPR036393">
    <property type="entry name" value="AceGlu_kinase-like_sf"/>
</dbReference>
<comment type="pathway">
    <text evidence="1">Pyrimidine metabolism; CTP biosynthesis via de novo pathway; UDP from UMP (UMPK route): step 1/1.</text>
</comment>
<feature type="domain" description="Aspartate/glutamate/uridylate kinase" evidence="11">
    <location>
        <begin position="7"/>
        <end position="206"/>
    </location>
</feature>
<keyword evidence="6" id="KW-0547">Nucleotide-binding</keyword>
<comment type="similarity">
    <text evidence="2">Belongs to the UMP kinase family.</text>
</comment>
<dbReference type="Pfam" id="PF00696">
    <property type="entry name" value="AA_kinase"/>
    <property type="match status" value="1"/>
</dbReference>
<evidence type="ECO:0000256" key="5">
    <source>
        <dbReference type="ARBA" id="ARBA00022679"/>
    </source>
</evidence>
<dbReference type="SUPFAM" id="SSF53633">
    <property type="entry name" value="Carbamate kinase-like"/>
    <property type="match status" value="1"/>
</dbReference>